<sequence>MIFIETDTPSDWVDTKNAKKLVTTYSYSCNMEQGVLPNSAANIFREFKPSRVSCTSPGDSSSLTKLRNEMVLASNHSVVMYNNAEYMRVRAHERMNYIPTIVHVCHHHRHCHHRANRDALAVYTPPLANLTGELSSKLLTTPEIWRFSLDFGTCTPMLTFELKASNHLGLSETAELGIGRSQIQKWR</sequence>
<accession>A0ACC2P6A0</accession>
<name>A0ACC2P6A0_9HYME</name>
<protein>
    <submittedName>
        <fullName evidence="1">Uncharacterized protein</fullName>
    </submittedName>
</protein>
<dbReference type="Proteomes" id="UP001239111">
    <property type="component" value="Chromosome 2"/>
</dbReference>
<gene>
    <name evidence="1" type="ORF">QAD02_014892</name>
</gene>
<organism evidence="1 2">
    <name type="scientific">Eretmocerus hayati</name>
    <dbReference type="NCBI Taxonomy" id="131215"/>
    <lineage>
        <taxon>Eukaryota</taxon>
        <taxon>Metazoa</taxon>
        <taxon>Ecdysozoa</taxon>
        <taxon>Arthropoda</taxon>
        <taxon>Hexapoda</taxon>
        <taxon>Insecta</taxon>
        <taxon>Pterygota</taxon>
        <taxon>Neoptera</taxon>
        <taxon>Endopterygota</taxon>
        <taxon>Hymenoptera</taxon>
        <taxon>Apocrita</taxon>
        <taxon>Proctotrupomorpha</taxon>
        <taxon>Chalcidoidea</taxon>
        <taxon>Aphelinidae</taxon>
        <taxon>Aphelininae</taxon>
        <taxon>Eretmocerus</taxon>
    </lineage>
</organism>
<dbReference type="EMBL" id="CM056742">
    <property type="protein sequence ID" value="KAJ8679105.1"/>
    <property type="molecule type" value="Genomic_DNA"/>
</dbReference>
<evidence type="ECO:0000313" key="2">
    <source>
        <dbReference type="Proteomes" id="UP001239111"/>
    </source>
</evidence>
<reference evidence="1" key="1">
    <citation type="submission" date="2023-04" db="EMBL/GenBank/DDBJ databases">
        <title>A chromosome-level genome assembly of the parasitoid wasp Eretmocerus hayati.</title>
        <authorList>
            <person name="Zhong Y."/>
            <person name="Liu S."/>
            <person name="Liu Y."/>
        </authorList>
    </citation>
    <scope>NUCLEOTIDE SEQUENCE</scope>
    <source>
        <strain evidence="1">ZJU_SS_LIU_2023</strain>
    </source>
</reference>
<evidence type="ECO:0000313" key="1">
    <source>
        <dbReference type="EMBL" id="KAJ8679105.1"/>
    </source>
</evidence>
<comment type="caution">
    <text evidence="1">The sequence shown here is derived from an EMBL/GenBank/DDBJ whole genome shotgun (WGS) entry which is preliminary data.</text>
</comment>
<keyword evidence="2" id="KW-1185">Reference proteome</keyword>
<proteinExistence type="predicted"/>